<dbReference type="AlphaFoldDB" id="A0A4R1K8G2"/>
<gene>
    <name evidence="1" type="ORF">C8D98_2343</name>
</gene>
<evidence type="ECO:0000313" key="1">
    <source>
        <dbReference type="EMBL" id="TCK59409.1"/>
    </source>
</evidence>
<sequence length="89" mass="9831">MGLFALNAFAGCAGDCMTCHRKLVGNKDHIALTTCVKCHTPSNKKLFEFGSRSNEGCGDNCFDCHKQWPKDGNHAPMLKCENCHNKSKK</sequence>
<dbReference type="EMBL" id="SMGG01000006">
    <property type="protein sequence ID" value="TCK59409.1"/>
    <property type="molecule type" value="Genomic_DNA"/>
</dbReference>
<comment type="caution">
    <text evidence="1">The sequence shown here is derived from an EMBL/GenBank/DDBJ whole genome shotgun (WGS) entry which is preliminary data.</text>
</comment>
<accession>A0A4R1K8G2</accession>
<organism evidence="1 2">
    <name type="scientific">Seleniivibrio woodruffii</name>
    <dbReference type="NCBI Taxonomy" id="1078050"/>
    <lineage>
        <taxon>Bacteria</taxon>
        <taxon>Pseudomonadati</taxon>
        <taxon>Deferribacterota</taxon>
        <taxon>Deferribacteres</taxon>
        <taxon>Deferribacterales</taxon>
        <taxon>Geovibrionaceae</taxon>
        <taxon>Seleniivibrio</taxon>
    </lineage>
</organism>
<dbReference type="Gene3D" id="3.90.10.10">
    <property type="entry name" value="Cytochrome C3"/>
    <property type="match status" value="1"/>
</dbReference>
<dbReference type="SUPFAM" id="SSF48695">
    <property type="entry name" value="Multiheme cytochromes"/>
    <property type="match status" value="1"/>
</dbReference>
<protein>
    <submittedName>
        <fullName evidence="1">Uncharacterized protein</fullName>
    </submittedName>
</protein>
<keyword evidence="2" id="KW-1185">Reference proteome</keyword>
<proteinExistence type="predicted"/>
<reference evidence="1 2" key="1">
    <citation type="submission" date="2019-03" db="EMBL/GenBank/DDBJ databases">
        <title>Genomic Encyclopedia of Type Strains, Phase IV (KMG-IV): sequencing the most valuable type-strain genomes for metagenomic binning, comparative biology and taxonomic classification.</title>
        <authorList>
            <person name="Goeker M."/>
        </authorList>
    </citation>
    <scope>NUCLEOTIDE SEQUENCE [LARGE SCALE GENOMIC DNA]</scope>
    <source>
        <strain evidence="1 2">DSM 24984</strain>
    </source>
</reference>
<dbReference type="InterPro" id="IPR036280">
    <property type="entry name" value="Multihaem_cyt_sf"/>
</dbReference>
<name>A0A4R1K8G2_9BACT</name>
<dbReference type="Proteomes" id="UP000294614">
    <property type="component" value="Unassembled WGS sequence"/>
</dbReference>
<evidence type="ECO:0000313" key="2">
    <source>
        <dbReference type="Proteomes" id="UP000294614"/>
    </source>
</evidence>
<dbReference type="RefSeq" id="WP_415238170.1">
    <property type="nucleotide sequence ID" value="NZ_JBLJBI010000048.1"/>
</dbReference>